<gene>
    <name evidence="1" type="ORF">N5B56_01460</name>
</gene>
<proteinExistence type="predicted"/>
<reference evidence="1" key="1">
    <citation type="submission" date="2022-09" db="EMBL/GenBank/DDBJ databases">
        <title>Eubacterium sp. LFL-14 isolated from human feces.</title>
        <authorList>
            <person name="Liu F."/>
        </authorList>
    </citation>
    <scope>NUCLEOTIDE SEQUENCE</scope>
    <source>
        <strain evidence="1">LFL-14</strain>
    </source>
</reference>
<evidence type="ECO:0000313" key="2">
    <source>
        <dbReference type="Proteomes" id="UP001431199"/>
    </source>
</evidence>
<evidence type="ECO:0000313" key="1">
    <source>
        <dbReference type="EMBL" id="MCT7397753.1"/>
    </source>
</evidence>
<dbReference type="Proteomes" id="UP001431199">
    <property type="component" value="Unassembled WGS sequence"/>
</dbReference>
<keyword evidence="2" id="KW-1185">Reference proteome</keyword>
<sequence length="83" mass="9641">MRKITEEQRKGLENDIVNIMNRVISSEYINKILNQYDYTSDETLIDAVIKNVLETSADEEYYNEDDIRLAIGRELVARLGAED</sequence>
<protein>
    <submittedName>
        <fullName evidence="1">Uncharacterized protein</fullName>
    </submittedName>
</protein>
<name>A0ABT2LWS9_9FIRM</name>
<organism evidence="1 2">
    <name type="scientific">Eubacterium album</name>
    <dbReference type="NCBI Taxonomy" id="2978477"/>
    <lineage>
        <taxon>Bacteria</taxon>
        <taxon>Bacillati</taxon>
        <taxon>Bacillota</taxon>
        <taxon>Clostridia</taxon>
        <taxon>Eubacteriales</taxon>
        <taxon>Eubacteriaceae</taxon>
        <taxon>Eubacterium</taxon>
    </lineage>
</organism>
<dbReference type="EMBL" id="JAODBU010000002">
    <property type="protein sequence ID" value="MCT7397753.1"/>
    <property type="molecule type" value="Genomic_DNA"/>
</dbReference>
<dbReference type="RefSeq" id="WP_260978189.1">
    <property type="nucleotide sequence ID" value="NZ_JAODBU010000002.1"/>
</dbReference>
<accession>A0ABT2LWS9</accession>
<comment type="caution">
    <text evidence="1">The sequence shown here is derived from an EMBL/GenBank/DDBJ whole genome shotgun (WGS) entry which is preliminary data.</text>
</comment>